<evidence type="ECO:0000313" key="3">
    <source>
        <dbReference type="Proteomes" id="UP000812287"/>
    </source>
</evidence>
<keyword evidence="1" id="KW-0472">Membrane</keyword>
<dbReference type="Proteomes" id="UP000812287">
    <property type="component" value="Unassembled WGS sequence"/>
</dbReference>
<keyword evidence="1" id="KW-1133">Transmembrane helix</keyword>
<accession>A0A9P7VP96</accession>
<sequence length="143" mass="16067">MIRAVPPFVLAIFSIILLGLVAFMLIVFCRVFSQWCQLRLPLRSDAGEAAPSFHVNAGWGSGQSVMQWLNFGARYIFNPPPVAELNERESAGALRLPEVVVFFRNVYTGLYHQFSTSNYPSSRILGGWLPRSRALEHINHSMA</sequence>
<dbReference type="EMBL" id="MU250541">
    <property type="protein sequence ID" value="KAG7444188.1"/>
    <property type="molecule type" value="Genomic_DNA"/>
</dbReference>
<reference evidence="2" key="1">
    <citation type="submission" date="2020-11" db="EMBL/GenBank/DDBJ databases">
        <title>Adaptations for nitrogen fixation in a non-lichenized fungal sporocarp promotes dispersal by wood-feeding termites.</title>
        <authorList>
            <consortium name="DOE Joint Genome Institute"/>
            <person name="Koch R.A."/>
            <person name="Yoon G."/>
            <person name="Arayal U."/>
            <person name="Lail K."/>
            <person name="Amirebrahimi M."/>
            <person name="Labutti K."/>
            <person name="Lipzen A."/>
            <person name="Riley R."/>
            <person name="Barry K."/>
            <person name="Henrissat B."/>
            <person name="Grigoriev I.V."/>
            <person name="Herr J.R."/>
            <person name="Aime M.C."/>
        </authorList>
    </citation>
    <scope>NUCLEOTIDE SEQUENCE</scope>
    <source>
        <strain evidence="2">MCA 3950</strain>
    </source>
</reference>
<evidence type="ECO:0000313" key="2">
    <source>
        <dbReference type="EMBL" id="KAG7444188.1"/>
    </source>
</evidence>
<comment type="caution">
    <text evidence="2">The sequence shown here is derived from an EMBL/GenBank/DDBJ whole genome shotgun (WGS) entry which is preliminary data.</text>
</comment>
<keyword evidence="1" id="KW-0812">Transmembrane</keyword>
<organism evidence="2 3">
    <name type="scientific">Guyanagaster necrorhizus</name>
    <dbReference type="NCBI Taxonomy" id="856835"/>
    <lineage>
        <taxon>Eukaryota</taxon>
        <taxon>Fungi</taxon>
        <taxon>Dikarya</taxon>
        <taxon>Basidiomycota</taxon>
        <taxon>Agaricomycotina</taxon>
        <taxon>Agaricomycetes</taxon>
        <taxon>Agaricomycetidae</taxon>
        <taxon>Agaricales</taxon>
        <taxon>Marasmiineae</taxon>
        <taxon>Physalacriaceae</taxon>
        <taxon>Guyanagaster</taxon>
    </lineage>
</organism>
<feature type="transmembrane region" description="Helical" evidence="1">
    <location>
        <begin position="12"/>
        <end position="33"/>
    </location>
</feature>
<evidence type="ECO:0000256" key="1">
    <source>
        <dbReference type="SAM" id="Phobius"/>
    </source>
</evidence>
<name>A0A9P7VP96_9AGAR</name>
<protein>
    <submittedName>
        <fullName evidence="2">Uncharacterized protein</fullName>
    </submittedName>
</protein>
<keyword evidence="3" id="KW-1185">Reference proteome</keyword>
<dbReference type="RefSeq" id="XP_043037688.1">
    <property type="nucleotide sequence ID" value="XM_043186717.1"/>
</dbReference>
<dbReference type="GeneID" id="66109014"/>
<dbReference type="AlphaFoldDB" id="A0A9P7VP96"/>
<dbReference type="OrthoDB" id="2955101at2759"/>
<proteinExistence type="predicted"/>
<gene>
    <name evidence="2" type="ORF">BT62DRAFT_934371</name>
</gene>